<dbReference type="Proteomes" id="UP000308092">
    <property type="component" value="Unassembled WGS sequence"/>
</dbReference>
<dbReference type="EMBL" id="SOSA01000338">
    <property type="protein sequence ID" value="THC92388.1"/>
    <property type="molecule type" value="Genomic_DNA"/>
</dbReference>
<accession>A0A4S3JDE8</accession>
<proteinExistence type="predicted"/>
<comment type="caution">
    <text evidence="1">The sequence shown here is derived from an EMBL/GenBank/DDBJ whole genome shotgun (WGS) entry which is preliminary data.</text>
</comment>
<gene>
    <name evidence="1" type="ORF">EYZ11_008134</name>
</gene>
<dbReference type="AlphaFoldDB" id="A0A4S3JDE8"/>
<keyword evidence="2" id="KW-1185">Reference proteome</keyword>
<evidence type="ECO:0000313" key="1">
    <source>
        <dbReference type="EMBL" id="THC92388.1"/>
    </source>
</evidence>
<name>A0A4S3JDE8_9EURO</name>
<organism evidence="1 2">
    <name type="scientific">Aspergillus tanneri</name>
    <dbReference type="NCBI Taxonomy" id="1220188"/>
    <lineage>
        <taxon>Eukaryota</taxon>
        <taxon>Fungi</taxon>
        <taxon>Dikarya</taxon>
        <taxon>Ascomycota</taxon>
        <taxon>Pezizomycotina</taxon>
        <taxon>Eurotiomycetes</taxon>
        <taxon>Eurotiomycetidae</taxon>
        <taxon>Eurotiales</taxon>
        <taxon>Aspergillaceae</taxon>
        <taxon>Aspergillus</taxon>
        <taxon>Aspergillus subgen. Circumdati</taxon>
    </lineage>
</organism>
<reference evidence="1 2" key="1">
    <citation type="submission" date="2019-03" db="EMBL/GenBank/DDBJ databases">
        <title>The genome sequence of a newly discovered highly antifungal drug resistant Aspergillus species, Aspergillus tanneri NIH 1004.</title>
        <authorList>
            <person name="Mounaud S."/>
            <person name="Singh I."/>
            <person name="Joardar V."/>
            <person name="Pakala S."/>
            <person name="Pakala S."/>
            <person name="Venepally P."/>
            <person name="Hoover J."/>
            <person name="Nierman W."/>
            <person name="Chung J."/>
            <person name="Losada L."/>
        </authorList>
    </citation>
    <scope>NUCLEOTIDE SEQUENCE [LARGE SCALE GENOMIC DNA]</scope>
    <source>
        <strain evidence="1 2">NIH1004</strain>
    </source>
</reference>
<dbReference type="VEuPathDB" id="FungiDB:EYZ11_008134"/>
<sequence length="95" mass="10172">MRARLGHRTRDIQLVTDPEHIGMSTSNPDKVWDLGIVFGPGSEQGLMGWDYHMAKSGAELEMLADVARGMGKLEVGTDDVAILVVGEGGDMGFGI</sequence>
<evidence type="ECO:0000313" key="2">
    <source>
        <dbReference type="Proteomes" id="UP000308092"/>
    </source>
</evidence>
<protein>
    <submittedName>
        <fullName evidence="1">Uncharacterized protein</fullName>
    </submittedName>
</protein>